<feature type="domain" description="DUF7793" evidence="1">
    <location>
        <begin position="19"/>
        <end position="125"/>
    </location>
</feature>
<organism evidence="2 3">
    <name type="scientific">Cryomorpha ignava</name>
    <dbReference type="NCBI Taxonomy" id="101383"/>
    <lineage>
        <taxon>Bacteria</taxon>
        <taxon>Pseudomonadati</taxon>
        <taxon>Bacteroidota</taxon>
        <taxon>Flavobacteriia</taxon>
        <taxon>Flavobacteriales</taxon>
        <taxon>Cryomorphaceae</taxon>
        <taxon>Cryomorpha</taxon>
    </lineage>
</organism>
<dbReference type="InterPro" id="IPR056695">
    <property type="entry name" value="DUF7793"/>
</dbReference>
<proteinExistence type="predicted"/>
<name>A0A7K3WJX3_9FLAO</name>
<comment type="caution">
    <text evidence="2">The sequence shown here is derived from an EMBL/GenBank/DDBJ whole genome shotgun (WGS) entry which is preliminary data.</text>
</comment>
<gene>
    <name evidence="2" type="ORF">G3O08_00215</name>
</gene>
<sequence>MTEKKLDLGNCTLEALEWDVVELHINPEQILQPDDVRKIFDEIHKKFPKGKTLMVTAGDKATLSPEARELASSEDITHQILADAIVTEHYSHQMSSNFFVRYNQPYRPTKLFKTIEEAKDWLKSYAAE</sequence>
<accession>A0A7K3WJX3</accession>
<evidence type="ECO:0000313" key="2">
    <source>
        <dbReference type="EMBL" id="NEN21926.1"/>
    </source>
</evidence>
<dbReference type="Proteomes" id="UP000486602">
    <property type="component" value="Unassembled WGS sequence"/>
</dbReference>
<keyword evidence="3" id="KW-1185">Reference proteome</keyword>
<dbReference type="Pfam" id="PF25056">
    <property type="entry name" value="DUF7793"/>
    <property type="match status" value="1"/>
</dbReference>
<dbReference type="Gene3D" id="3.40.970.30">
    <property type="entry name" value="yp_829618.1 like domains"/>
    <property type="match status" value="1"/>
</dbReference>
<dbReference type="AlphaFoldDB" id="A0A7K3WJX3"/>
<protein>
    <recommendedName>
        <fullName evidence="1">DUF7793 domain-containing protein</fullName>
    </recommendedName>
</protein>
<dbReference type="EMBL" id="JAAGVY010000001">
    <property type="protein sequence ID" value="NEN21926.1"/>
    <property type="molecule type" value="Genomic_DNA"/>
</dbReference>
<reference evidence="2 3" key="1">
    <citation type="submission" date="2020-02" db="EMBL/GenBank/DDBJ databases">
        <title>Out from the shadows clarifying the taxonomy of the family Cryomorphaceae and related taxa by utilizing the GTDB taxonomic framework.</title>
        <authorList>
            <person name="Bowman J.P."/>
        </authorList>
    </citation>
    <scope>NUCLEOTIDE SEQUENCE [LARGE SCALE GENOMIC DNA]</scope>
    <source>
        <strain evidence="2 3">QSSC 1-22</strain>
    </source>
</reference>
<evidence type="ECO:0000313" key="3">
    <source>
        <dbReference type="Proteomes" id="UP000486602"/>
    </source>
</evidence>
<evidence type="ECO:0000259" key="1">
    <source>
        <dbReference type="Pfam" id="PF25056"/>
    </source>
</evidence>
<dbReference type="RefSeq" id="WP_163282652.1">
    <property type="nucleotide sequence ID" value="NZ_JAAGVY010000001.1"/>
</dbReference>